<evidence type="ECO:0000259" key="2">
    <source>
        <dbReference type="PROSITE" id="PS50800"/>
    </source>
</evidence>
<keyword evidence="5" id="KW-1185">Reference proteome</keyword>
<dbReference type="InterPro" id="IPR051425">
    <property type="entry name" value="Formin_Homology"/>
</dbReference>
<dbReference type="Pfam" id="PF02037">
    <property type="entry name" value="SAP"/>
    <property type="match status" value="1"/>
</dbReference>
<evidence type="ECO:0000256" key="1">
    <source>
        <dbReference type="SAM" id="MobiDB-lite"/>
    </source>
</evidence>
<evidence type="ECO:0000259" key="3">
    <source>
        <dbReference type="PROSITE" id="PS51444"/>
    </source>
</evidence>
<accession>A0ABQ8P7G8</accession>
<feature type="region of interest" description="Disordered" evidence="1">
    <location>
        <begin position="1093"/>
        <end position="1133"/>
    </location>
</feature>
<comment type="caution">
    <text evidence="4">The sequence shown here is derived from an EMBL/GenBank/DDBJ whole genome shotgun (WGS) entry which is preliminary data.</text>
</comment>
<dbReference type="InterPro" id="IPR003034">
    <property type="entry name" value="SAP_dom"/>
</dbReference>
<dbReference type="PROSITE" id="PS50800">
    <property type="entry name" value="SAP"/>
    <property type="match status" value="1"/>
</dbReference>
<protein>
    <submittedName>
        <fullName evidence="4">Formin homology 2 domain (FH2) protein</fullName>
    </submittedName>
</protein>
<dbReference type="Pfam" id="PF02181">
    <property type="entry name" value="FH2"/>
    <property type="match status" value="2"/>
</dbReference>
<feature type="region of interest" description="Disordered" evidence="1">
    <location>
        <begin position="294"/>
        <end position="345"/>
    </location>
</feature>
<evidence type="ECO:0000313" key="5">
    <source>
        <dbReference type="Proteomes" id="UP001071777"/>
    </source>
</evidence>
<dbReference type="Proteomes" id="UP001071777">
    <property type="component" value="Unassembled WGS sequence"/>
</dbReference>
<feature type="domain" description="FH2" evidence="3">
    <location>
        <begin position="521"/>
        <end position="931"/>
    </location>
</feature>
<feature type="region of interest" description="Disordered" evidence="1">
    <location>
        <begin position="502"/>
        <end position="564"/>
    </location>
</feature>
<evidence type="ECO:0000313" key="4">
    <source>
        <dbReference type="EMBL" id="KAJ1611130.1"/>
    </source>
</evidence>
<dbReference type="SMART" id="SM00498">
    <property type="entry name" value="FH2"/>
    <property type="match status" value="1"/>
</dbReference>
<name>A0ABQ8P7G8_9CRYT</name>
<feature type="region of interest" description="Disordered" evidence="1">
    <location>
        <begin position="1287"/>
        <end position="1327"/>
    </location>
</feature>
<dbReference type="SUPFAM" id="SSF101447">
    <property type="entry name" value="Formin homology 2 domain (FH2 domain)"/>
    <property type="match status" value="1"/>
</dbReference>
<dbReference type="InterPro" id="IPR015425">
    <property type="entry name" value="FH2_Formin"/>
</dbReference>
<dbReference type="InterPro" id="IPR042201">
    <property type="entry name" value="FH2_Formin_sf"/>
</dbReference>
<feature type="compositionally biased region" description="Basic residues" evidence="1">
    <location>
        <begin position="1242"/>
        <end position="1259"/>
    </location>
</feature>
<feature type="compositionally biased region" description="Basic and acidic residues" evidence="1">
    <location>
        <begin position="317"/>
        <end position="326"/>
    </location>
</feature>
<reference evidence="4" key="1">
    <citation type="submission" date="2022-10" db="EMBL/GenBank/DDBJ databases">
        <title>Adaptive evolution leads to modifications in subtelomeric GC content in a zoonotic Cryptosporidium species.</title>
        <authorList>
            <person name="Li J."/>
            <person name="Feng Y."/>
            <person name="Xiao L."/>
        </authorList>
    </citation>
    <scope>NUCLEOTIDE SEQUENCE</scope>
    <source>
        <strain evidence="4">25894</strain>
    </source>
</reference>
<proteinExistence type="predicted"/>
<feature type="compositionally biased region" description="Polar residues" evidence="1">
    <location>
        <begin position="331"/>
        <end position="341"/>
    </location>
</feature>
<gene>
    <name evidence="4" type="ORF">OJ252_1671</name>
</gene>
<feature type="compositionally biased region" description="Polar residues" evidence="1">
    <location>
        <begin position="538"/>
        <end position="555"/>
    </location>
</feature>
<organism evidence="4 5">
    <name type="scientific">Cryptosporidium canis</name>
    <dbReference type="NCBI Taxonomy" id="195482"/>
    <lineage>
        <taxon>Eukaryota</taxon>
        <taxon>Sar</taxon>
        <taxon>Alveolata</taxon>
        <taxon>Apicomplexa</taxon>
        <taxon>Conoidasida</taxon>
        <taxon>Coccidia</taxon>
        <taxon>Eucoccidiorida</taxon>
        <taxon>Eimeriorina</taxon>
        <taxon>Cryptosporidiidae</taxon>
        <taxon>Cryptosporidium</taxon>
    </lineage>
</organism>
<feature type="region of interest" description="Disordered" evidence="1">
    <location>
        <begin position="428"/>
        <end position="449"/>
    </location>
</feature>
<sequence>MISSLVTRILGGSGTGAISGLALGDDTYSNASEEHSIYCAASLSTFYRPKRLKIAIFDHIPCCLENLNIELFTIQRSGNFKEYIMSHIHDIKKSRVPRQTLIMNGYSFYCVISSNKIQNCPLCGNDECSSLVVDFTRNADNGESTYLIFQGEMILRIYDRKSGLNIYSLARGGSADDVIHITKNDIILSIPNSFTPSQCFKLDLIMYSAISWTRNGEVNHNLKLEKEYSSKSENVSQNRQFSVSSSQNLSICYEGEINKKDHGQVMTNDTKVLAENSKDNVVISNMEKCASSTFKTTGSHIESPEFIGSKNPGSDPNIKENSEHTHVSGLDNGSKQTNNRNSDFRPETSQLAALLRAKAPPLPLSNKAGVAPKAFPFKGIGKDSLAKSTGNKKKVLPLGRRIHWKPLSEEMAQKTIFREILYTTLNSHSHSSISPSESSNNSSPTTSIEDLYSGVANDQKVEAISSVSDSASPAAITDVNMANALVDMETLLRVFTKSCSTIGGQRGTSNSTTRGISGASEGTNDGVREGSDNILWQEGSNDQNSPNIGKSSDSLNKLKGPDENTDRETIKLQKDGQSSQSNISSQKQLPLTFLSQKRAQNMAIVLARLSVPTDYIIEVLRSFNISSLTLEDYERIEQVLPTEKELEKIKSNPNKELHQLEQFLSRFSHISNPMTRLRFLKFEHIIDASEFDIQRNLNTLYSASAQIRNSNKLRIILKAFLLLGNYVNHGINLSTMSNMSSISHVSNNGSVNWSLLETKGFSLSSLLRLVEFKTTIDPSFTALHYIIANLSLTNPKLNLGQLSGDLHAVSEASKISVEALFSYINDMRKELAILEVEKQKFTNDRVENLFESYSRRLDALIEGYHRIVEKVVDTALYFGQNLPEGNRASIIQPFFETMNIFILQFSSCCKEIREKPSRFFPLLVDSSLAFQNDKSLNSSLMYIPYKANSTETSSISSTPLIQDSPNTSLINIPDIPPSGVSEKIVKETLFENEVQSLDSNSKISPYKEPFSSIMNSKNKKDNMPTSSNVLWRDDFLNIEHCTNINKLDLMSGNYHQERSRLIQQQKEEIKSIEKEIKSKKGILKEQCQRRLEEAQKRHDEEIREFESRYGNEEEKKRNSKQAGASSSSGDGGGSISVKTVIFEEKQWNSLSRSELEVECKKRGINSKGGKEDLVTRLFIFTADQKSKLSKISQAEERGSEVAMPRDNTCEKLELPSTKGFTVVSSANKLAPEINYSEAGGTGRRKGRSQSKKIDHRKNVRPGQSSWAAFCARNDIPRKKNAQLNIYENSNSENSDNEDGALDQSKYSSEESSGSDSNSEELDEEEINKRNKRRAVMIKVVEKMFSTITINEKKNGLKLSEIEGQLTRLNVKNFKPELLGYESIEEWILSLPKNILTYDECNQLIFPPGHKVAASNSRKKDDPYYVDSLSDRGEESDGDDFFI</sequence>
<feature type="compositionally biased region" description="Basic and acidic residues" evidence="1">
    <location>
        <begin position="1417"/>
        <end position="1434"/>
    </location>
</feature>
<dbReference type="EMBL" id="JAPCXB010000062">
    <property type="protein sequence ID" value="KAJ1611130.1"/>
    <property type="molecule type" value="Genomic_DNA"/>
</dbReference>
<feature type="compositionally biased region" description="Polar residues" evidence="1">
    <location>
        <begin position="502"/>
        <end position="523"/>
    </location>
</feature>
<feature type="compositionally biased region" description="Basic and acidic residues" evidence="1">
    <location>
        <begin position="1093"/>
        <end position="1116"/>
    </location>
</feature>
<dbReference type="PROSITE" id="PS51444">
    <property type="entry name" value="FH2"/>
    <property type="match status" value="1"/>
</dbReference>
<feature type="region of interest" description="Disordered" evidence="1">
    <location>
        <begin position="1413"/>
        <end position="1442"/>
    </location>
</feature>
<feature type="region of interest" description="Disordered" evidence="1">
    <location>
        <begin position="1234"/>
        <end position="1265"/>
    </location>
</feature>
<feature type="domain" description="SAP" evidence="2">
    <location>
        <begin position="1147"/>
        <end position="1181"/>
    </location>
</feature>
<dbReference type="Gene3D" id="1.20.58.2220">
    <property type="entry name" value="Formin, FH2 domain"/>
    <property type="match status" value="1"/>
</dbReference>
<dbReference type="PANTHER" id="PTHR45725">
    <property type="entry name" value="FORMIN HOMOLOGY 2 FAMILY MEMBER"/>
    <property type="match status" value="1"/>
</dbReference>
<dbReference type="PANTHER" id="PTHR45725:SF1">
    <property type="entry name" value="DISHEVELLED ASSOCIATED ACTIVATOR OF MORPHOGENESIS, ISOFORM D"/>
    <property type="match status" value="1"/>
</dbReference>